<evidence type="ECO:0000313" key="5">
    <source>
        <dbReference type="Proteomes" id="UP000790833"/>
    </source>
</evidence>
<dbReference type="Gene3D" id="3.10.660.10">
    <property type="entry name" value="DPH Zinc finger"/>
    <property type="match status" value="1"/>
</dbReference>
<evidence type="ECO:0000256" key="1">
    <source>
        <dbReference type="ARBA" id="ARBA00022723"/>
    </source>
</evidence>
<keyword evidence="2" id="KW-0408">Iron</keyword>
<name>A0A9P7VE20_9ASCO</name>
<feature type="domain" description="DPH-type MB" evidence="3">
    <location>
        <begin position="60"/>
        <end position="127"/>
    </location>
</feature>
<dbReference type="GO" id="GO:0046872">
    <property type="term" value="F:metal ion binding"/>
    <property type="evidence" value="ECO:0007669"/>
    <property type="project" value="UniProtKB-KW"/>
</dbReference>
<dbReference type="InterPro" id="IPR007872">
    <property type="entry name" value="DPH_MB_dom"/>
</dbReference>
<dbReference type="Proteomes" id="UP000790833">
    <property type="component" value="Unassembled WGS sequence"/>
</dbReference>
<keyword evidence="1" id="KW-0479">Metal-binding</keyword>
<dbReference type="AlphaFoldDB" id="A0A9P7VE20"/>
<protein>
    <submittedName>
        <fullName evidence="4">Diphthamide biosynthesis protein 4</fullName>
    </submittedName>
</protein>
<dbReference type="Gene3D" id="1.10.287.110">
    <property type="entry name" value="DnaJ domain"/>
    <property type="match status" value="1"/>
</dbReference>
<gene>
    <name evidence="4" type="primary">DPH4</name>
    <name evidence="4" type="ORF">KQ657_000127</name>
</gene>
<comment type="caution">
    <text evidence="4">The sequence shown here is derived from an EMBL/GenBank/DDBJ whole genome shotgun (WGS) entry which is preliminary data.</text>
</comment>
<accession>A0A9P7VE20</accession>
<dbReference type="RefSeq" id="XP_043051660.1">
    <property type="nucleotide sequence ID" value="XM_043190983.1"/>
</dbReference>
<dbReference type="OrthoDB" id="445556at2759"/>
<proteinExistence type="predicted"/>
<dbReference type="SUPFAM" id="SSF46565">
    <property type="entry name" value="Chaperone J-domain"/>
    <property type="match status" value="1"/>
</dbReference>
<dbReference type="InterPro" id="IPR036671">
    <property type="entry name" value="DPH_MB_sf"/>
</dbReference>
<evidence type="ECO:0000313" key="4">
    <source>
        <dbReference type="EMBL" id="KAG7196115.1"/>
    </source>
</evidence>
<dbReference type="Pfam" id="PF05207">
    <property type="entry name" value="Zn_ribbon_CSL"/>
    <property type="match status" value="1"/>
</dbReference>
<keyword evidence="5" id="KW-1185">Reference proteome</keyword>
<evidence type="ECO:0000256" key="2">
    <source>
        <dbReference type="ARBA" id="ARBA00023004"/>
    </source>
</evidence>
<reference evidence="4" key="1">
    <citation type="submission" date="2021-03" db="EMBL/GenBank/DDBJ databases">
        <authorList>
            <person name="Palmer J.M."/>
        </authorList>
    </citation>
    <scope>NUCLEOTIDE SEQUENCE</scope>
    <source>
        <strain evidence="4">ARV_011</strain>
    </source>
</reference>
<dbReference type="InterPro" id="IPR036869">
    <property type="entry name" value="J_dom_sf"/>
</dbReference>
<dbReference type="GeneID" id="66113501"/>
<evidence type="ECO:0000259" key="3">
    <source>
        <dbReference type="PROSITE" id="PS51074"/>
    </source>
</evidence>
<sequence length="135" mass="15225">MQLLSLHPDKTLGRSTNESTIIGHLKEAYSILLDQQLRNEYDRHLLEKAKKQGMNADGVGLDQYSLDEFTADEIKGIWSMACPRCESEGGMELNEGDLENGTTDGEFGLQLALQCQSCSLWIKVKYYMGDDEEEE</sequence>
<dbReference type="PROSITE" id="PS51074">
    <property type="entry name" value="DPH_MB"/>
    <property type="match status" value="1"/>
</dbReference>
<organism evidence="4 5">
    <name type="scientific">Scheffersomyces spartinae</name>
    <dbReference type="NCBI Taxonomy" id="45513"/>
    <lineage>
        <taxon>Eukaryota</taxon>
        <taxon>Fungi</taxon>
        <taxon>Dikarya</taxon>
        <taxon>Ascomycota</taxon>
        <taxon>Saccharomycotina</taxon>
        <taxon>Pichiomycetes</taxon>
        <taxon>Debaryomycetaceae</taxon>
        <taxon>Scheffersomyces</taxon>
    </lineage>
</organism>
<dbReference type="EMBL" id="JAHMUF010000001">
    <property type="protein sequence ID" value="KAG7196115.1"/>
    <property type="molecule type" value="Genomic_DNA"/>
</dbReference>
<dbReference type="SUPFAM" id="SSF144217">
    <property type="entry name" value="CSL zinc finger"/>
    <property type="match status" value="1"/>
</dbReference>